<sequence>MTGSSTALPTAGLVLPDYGGLCLDAVLPAAVEAVGATSDALPTGARERLGVPTAERVCVVLVDGLGHRALVERAGHAPFLRRRLGETQVLTAGFPSTTAASMGLFGTGRGPGRTGLAGYTVRNPSTGGLANLVSWEGAGDPRTWQREPSLLGLAAASGTAVRSVGPARFAGSGLTEAALGGAQYVAAESLADRVDTTVRALGRPGLVYLYWGEVDKVGHHHGWRSAEWGDALSELDAELARLVRSVPRGTLVLVTADHGGVDLDHDSLVDVAHTPVLREDVELVAGEPRAAHVHAAAGRVDAVLARWRDHLADRAVVASRDEAVAAGWFGEVAPHVLPLIGDVVVASTGRGGVADSRTQTPQSLLLKGVHGSLTPEEMLVPLVVVA</sequence>
<comment type="caution">
    <text evidence="1">The sequence shown here is derived from an EMBL/GenBank/DDBJ whole genome shotgun (WGS) entry which is preliminary data.</text>
</comment>
<proteinExistence type="predicted"/>
<gene>
    <name evidence="1" type="ORF">N868_09960</name>
</gene>
<dbReference type="PANTHER" id="PTHR10151:SF120">
    <property type="entry name" value="BIS(5'-ADENOSYL)-TRIPHOSPHATASE"/>
    <property type="match status" value="1"/>
</dbReference>
<keyword evidence="2" id="KW-1185">Reference proteome</keyword>
<dbReference type="PANTHER" id="PTHR10151">
    <property type="entry name" value="ECTONUCLEOTIDE PYROPHOSPHATASE/PHOSPHODIESTERASE"/>
    <property type="match status" value="1"/>
</dbReference>
<accession>A0A0A0BY04</accession>
<protein>
    <submittedName>
        <fullName evidence="1">Phosphodiesterase</fullName>
    </submittedName>
</protein>
<name>A0A0A0BY04_9CELL</name>
<dbReference type="AlphaFoldDB" id="A0A0A0BY04"/>
<dbReference type="SUPFAM" id="SSF53649">
    <property type="entry name" value="Alkaline phosphatase-like"/>
    <property type="match status" value="1"/>
</dbReference>
<reference evidence="1 2" key="2">
    <citation type="journal article" date="2015" name="Stand. Genomic Sci.">
        <title>Draft genome sequence of Cellulomonas carbonis T26(T) and comparative analysis of six Cellulomonas genomes.</title>
        <authorList>
            <person name="Zhuang W."/>
            <person name="Zhang S."/>
            <person name="Xia X."/>
            <person name="Wang G."/>
        </authorList>
    </citation>
    <scope>NUCLEOTIDE SEQUENCE [LARGE SCALE GENOMIC DNA]</scope>
    <source>
        <strain evidence="1 2">T26</strain>
    </source>
</reference>
<reference evidence="1 2" key="1">
    <citation type="submission" date="2013-08" db="EMBL/GenBank/DDBJ databases">
        <title>Genome sequencing of Cellulomonas carbonis T26.</title>
        <authorList>
            <person name="Chen F."/>
            <person name="Li Y."/>
            <person name="Wang G."/>
        </authorList>
    </citation>
    <scope>NUCLEOTIDE SEQUENCE [LARGE SCALE GENOMIC DNA]</scope>
    <source>
        <strain evidence="1 2">T26</strain>
    </source>
</reference>
<dbReference type="InterPro" id="IPR002591">
    <property type="entry name" value="Phosphodiest/P_Trfase"/>
</dbReference>
<dbReference type="Pfam" id="PF01663">
    <property type="entry name" value="Phosphodiest"/>
    <property type="match status" value="1"/>
</dbReference>
<dbReference type="Gene3D" id="3.40.720.10">
    <property type="entry name" value="Alkaline Phosphatase, subunit A"/>
    <property type="match status" value="1"/>
</dbReference>
<evidence type="ECO:0000313" key="2">
    <source>
        <dbReference type="Proteomes" id="UP000029839"/>
    </source>
</evidence>
<organism evidence="1 2">
    <name type="scientific">Cellulomonas carbonis T26</name>
    <dbReference type="NCBI Taxonomy" id="947969"/>
    <lineage>
        <taxon>Bacteria</taxon>
        <taxon>Bacillati</taxon>
        <taxon>Actinomycetota</taxon>
        <taxon>Actinomycetes</taxon>
        <taxon>Micrococcales</taxon>
        <taxon>Cellulomonadaceae</taxon>
        <taxon>Cellulomonas</taxon>
    </lineage>
</organism>
<dbReference type="InterPro" id="IPR017850">
    <property type="entry name" value="Alkaline_phosphatase_core_sf"/>
</dbReference>
<dbReference type="GO" id="GO:0016787">
    <property type="term" value="F:hydrolase activity"/>
    <property type="evidence" value="ECO:0007669"/>
    <property type="project" value="UniProtKB-ARBA"/>
</dbReference>
<dbReference type="EMBL" id="AXCY01000003">
    <property type="protein sequence ID" value="KGM12582.1"/>
    <property type="molecule type" value="Genomic_DNA"/>
</dbReference>
<evidence type="ECO:0000313" key="1">
    <source>
        <dbReference type="EMBL" id="KGM12582.1"/>
    </source>
</evidence>
<dbReference type="OrthoDB" id="9779267at2"/>
<dbReference type="Proteomes" id="UP000029839">
    <property type="component" value="Unassembled WGS sequence"/>
</dbReference>
<dbReference type="RefSeq" id="WP_043602429.1">
    <property type="nucleotide sequence ID" value="NZ_AXCY01000003.1"/>
</dbReference>